<dbReference type="Pfam" id="PF01636">
    <property type="entry name" value="APH"/>
    <property type="match status" value="1"/>
</dbReference>
<evidence type="ECO:0000256" key="2">
    <source>
        <dbReference type="ARBA" id="ARBA00005543"/>
    </source>
</evidence>
<proteinExistence type="inferred from homology"/>
<dbReference type="SUPFAM" id="SSF56112">
    <property type="entry name" value="Protein kinase-like (PK-like)"/>
    <property type="match status" value="1"/>
</dbReference>
<keyword evidence="5" id="KW-0496">Mitochondrion</keyword>
<dbReference type="GO" id="GO:0005739">
    <property type="term" value="C:mitochondrion"/>
    <property type="evidence" value="ECO:0007669"/>
    <property type="project" value="UniProtKB-SubCell"/>
</dbReference>
<dbReference type="InterPro" id="IPR002575">
    <property type="entry name" value="Aminoglycoside_PTrfase"/>
</dbReference>
<evidence type="ECO:0000313" key="9">
    <source>
        <dbReference type="Proteomes" id="UP000246702"/>
    </source>
</evidence>
<organism evidence="8 9">
    <name type="scientific">Aspergillus sclerotioniger CBS 115572</name>
    <dbReference type="NCBI Taxonomy" id="1450535"/>
    <lineage>
        <taxon>Eukaryota</taxon>
        <taxon>Fungi</taxon>
        <taxon>Dikarya</taxon>
        <taxon>Ascomycota</taxon>
        <taxon>Pezizomycotina</taxon>
        <taxon>Eurotiomycetes</taxon>
        <taxon>Eurotiomycetidae</taxon>
        <taxon>Eurotiales</taxon>
        <taxon>Aspergillaceae</taxon>
        <taxon>Aspergillus</taxon>
        <taxon>Aspergillus subgen. Circumdati</taxon>
    </lineage>
</organism>
<dbReference type="RefSeq" id="XP_025464527.1">
    <property type="nucleotide sequence ID" value="XM_025609334.1"/>
</dbReference>
<dbReference type="Gene3D" id="3.30.200.20">
    <property type="entry name" value="Phosphorylase Kinase, domain 1"/>
    <property type="match status" value="1"/>
</dbReference>
<dbReference type="InterPro" id="IPR051035">
    <property type="entry name" value="Mito_inheritance_9"/>
</dbReference>
<evidence type="ECO:0000256" key="3">
    <source>
        <dbReference type="ARBA" id="ARBA00016197"/>
    </source>
</evidence>
<dbReference type="Proteomes" id="UP000246702">
    <property type="component" value="Unassembled WGS sequence"/>
</dbReference>
<name>A0A317VW75_9EURO</name>
<dbReference type="PANTHER" id="PTHR36091">
    <property type="entry name" value="ALTERED INHERITANCE OF MITOCHONDRIA PROTEIN 9, MITOCHONDRIAL"/>
    <property type="match status" value="1"/>
</dbReference>
<gene>
    <name evidence="8" type="ORF">BO94DRAFT_498026</name>
</gene>
<dbReference type="AlphaFoldDB" id="A0A317VW75"/>
<keyword evidence="4" id="KW-0809">Transit peptide</keyword>
<dbReference type="PANTHER" id="PTHR36091:SF1">
    <property type="entry name" value="ALTERED INHERITANCE OF MITOCHONDRIA PROTEIN 9, MITOCHONDRIAL"/>
    <property type="match status" value="1"/>
</dbReference>
<dbReference type="GO" id="GO:0016740">
    <property type="term" value="F:transferase activity"/>
    <property type="evidence" value="ECO:0007669"/>
    <property type="project" value="UniProtKB-KW"/>
</dbReference>
<dbReference type="EMBL" id="MSFK01000025">
    <property type="protein sequence ID" value="PWY78015.1"/>
    <property type="molecule type" value="Genomic_DNA"/>
</dbReference>
<feature type="domain" description="Aminoglycoside phosphotransferase" evidence="7">
    <location>
        <begin position="100"/>
        <end position="377"/>
    </location>
</feature>
<comment type="caution">
    <text evidence="8">The sequence shown here is derived from an EMBL/GenBank/DDBJ whole genome shotgun (WGS) entry which is preliminary data.</text>
</comment>
<dbReference type="InterPro" id="IPR011009">
    <property type="entry name" value="Kinase-like_dom_sf"/>
</dbReference>
<evidence type="ECO:0000259" key="7">
    <source>
        <dbReference type="Pfam" id="PF01636"/>
    </source>
</evidence>
<evidence type="ECO:0000313" key="8">
    <source>
        <dbReference type="EMBL" id="PWY78015.1"/>
    </source>
</evidence>
<protein>
    <recommendedName>
        <fullName evidence="3">Altered inheritance of mitochondria protein 9, mitochondrial</fullName>
    </recommendedName>
    <alternativeName>
        <fullName evidence="6">Found in mitochondrial proteome protein 29</fullName>
    </alternativeName>
</protein>
<comment type="subcellular location">
    <subcellularLocation>
        <location evidence="1">Mitochondrion</location>
    </subcellularLocation>
</comment>
<keyword evidence="9" id="KW-1185">Reference proteome</keyword>
<keyword evidence="8" id="KW-0808">Transferase</keyword>
<dbReference type="OrthoDB" id="2968323at2759"/>
<evidence type="ECO:0000256" key="4">
    <source>
        <dbReference type="ARBA" id="ARBA00022946"/>
    </source>
</evidence>
<sequence>MIFNRYPAMPFFPRILPRLRPPAKPWHCRHRNLSHQHPQPPMGTIIGDPEDFFKYTSGRWLWDEETQLKERYRKFDIYELQKAAMEATSTGSCMSMEKMGEGSYNKSFCLTMENGTVVVARVPNPNAGPAFLTTASEVATMDFLRNTLQLPVPKVLAWNSTPGSRSRVGAEYIIMEHAPGKNLADAWTEMDTVHKARTVKDAIDVQRKLLSVRFSEYGCLYYTKDAPSGSRPAIVEGDGVSDEAKSDIANRYSIGPVVDTEFWKKERGEMDIDRGPWTSAITYIQDPAHREISWIEKHAKPRSPDDPLFESHSQNDPAEHISLLQRYIAIAPYLMPHEKDILGSFLWHTDLRTPNIFVDDNGNITSIIDWQSAKAAPLFLQGRHPRFVNYNGEVRLKLPEDFDQLDQDAQAEVKDQVAKSTLIYLYEKYTAKTNPLLDRVLRYPNGKTLAQPTHYVANTWDEEIIPFRETLIRLQRDWDSLNHDVKCPIYFSPEDIRKHREDGKDWNEMQDFWDELSGIVERDGWTSHDTYVEVKPYFDKIQDEKSSQSGREGKS</sequence>
<comment type="similarity">
    <text evidence="2">Belongs to the AIM9 family.</text>
</comment>
<evidence type="ECO:0000256" key="1">
    <source>
        <dbReference type="ARBA" id="ARBA00004173"/>
    </source>
</evidence>
<dbReference type="GeneID" id="37111477"/>
<accession>A0A317VW75</accession>
<evidence type="ECO:0000256" key="6">
    <source>
        <dbReference type="ARBA" id="ARBA00031849"/>
    </source>
</evidence>
<evidence type="ECO:0000256" key="5">
    <source>
        <dbReference type="ARBA" id="ARBA00023128"/>
    </source>
</evidence>
<reference evidence="8 9" key="1">
    <citation type="submission" date="2016-12" db="EMBL/GenBank/DDBJ databases">
        <title>The genomes of Aspergillus section Nigri reveals drivers in fungal speciation.</title>
        <authorList>
            <consortium name="DOE Joint Genome Institute"/>
            <person name="Vesth T.C."/>
            <person name="Nybo J."/>
            <person name="Theobald S."/>
            <person name="Brandl J."/>
            <person name="Frisvad J.C."/>
            <person name="Nielsen K.F."/>
            <person name="Lyhne E.K."/>
            <person name="Kogle M.E."/>
            <person name="Kuo A."/>
            <person name="Riley R."/>
            <person name="Clum A."/>
            <person name="Nolan M."/>
            <person name="Lipzen A."/>
            <person name="Salamov A."/>
            <person name="Henrissat B."/>
            <person name="Wiebenga A."/>
            <person name="De Vries R.P."/>
            <person name="Grigoriev I.V."/>
            <person name="Mortensen U.H."/>
            <person name="Andersen M.R."/>
            <person name="Baker S.E."/>
        </authorList>
    </citation>
    <scope>NUCLEOTIDE SEQUENCE [LARGE SCALE GENOMIC DNA]</scope>
    <source>
        <strain evidence="8 9">CBS 115572</strain>
    </source>
</reference>